<dbReference type="AlphaFoldDB" id="A0AAD5UYH1"/>
<protein>
    <recommendedName>
        <fullName evidence="1">F-box domain-containing protein</fullName>
    </recommendedName>
</protein>
<reference evidence="2" key="1">
    <citation type="submission" date="2022-07" db="EMBL/GenBank/DDBJ databases">
        <title>Genome Sequence of Physisporinus lineatus.</title>
        <authorList>
            <person name="Buettner E."/>
        </authorList>
    </citation>
    <scope>NUCLEOTIDE SEQUENCE</scope>
    <source>
        <strain evidence="2">VT162</strain>
    </source>
</reference>
<gene>
    <name evidence="2" type="ORF">NLI96_g7823</name>
</gene>
<organism evidence="2 3">
    <name type="scientific">Meripilus lineatus</name>
    <dbReference type="NCBI Taxonomy" id="2056292"/>
    <lineage>
        <taxon>Eukaryota</taxon>
        <taxon>Fungi</taxon>
        <taxon>Dikarya</taxon>
        <taxon>Basidiomycota</taxon>
        <taxon>Agaricomycotina</taxon>
        <taxon>Agaricomycetes</taxon>
        <taxon>Polyporales</taxon>
        <taxon>Meripilaceae</taxon>
        <taxon>Meripilus</taxon>
    </lineage>
</organism>
<evidence type="ECO:0000313" key="3">
    <source>
        <dbReference type="Proteomes" id="UP001212997"/>
    </source>
</evidence>
<dbReference type="Proteomes" id="UP001212997">
    <property type="component" value="Unassembled WGS sequence"/>
</dbReference>
<dbReference type="InterPro" id="IPR036047">
    <property type="entry name" value="F-box-like_dom_sf"/>
</dbReference>
<name>A0AAD5UYH1_9APHY</name>
<evidence type="ECO:0000313" key="2">
    <source>
        <dbReference type="EMBL" id="KAJ3481203.1"/>
    </source>
</evidence>
<dbReference type="CDD" id="cd09917">
    <property type="entry name" value="F-box_SF"/>
    <property type="match status" value="1"/>
</dbReference>
<dbReference type="SUPFAM" id="SSF81383">
    <property type="entry name" value="F-box domain"/>
    <property type="match status" value="1"/>
</dbReference>
<dbReference type="Gene3D" id="1.20.1280.50">
    <property type="match status" value="1"/>
</dbReference>
<evidence type="ECO:0000259" key="1">
    <source>
        <dbReference type="Pfam" id="PF12937"/>
    </source>
</evidence>
<sequence length="451" mass="50786">MSEPRYGQPQRYMSGLLETPQIEGRPDSLHSHTPSKSVSRLPFELLLHILEYLGDDPTSIRACYRTCQKWCHVARRLVFKAVRIASLLRADTLLEMLQRTQTLRSTIKEVTFDDTTRKAKRQGPQIGGGESRDALAQLAKQLLAVDTVTFRSMSFFEVEHPNPFHVLTSMKSVRRVRFHRCRGTFTNLVKFIRAFPLLDAISIVESGFAIGNLKSVKMVKLPQLSTLSIMGCTFEQEKMRSWFRSVATNEHWRSITVDILHGYYMEETNDLLQAAGPDLLSLGIKFPDSGPDPQVPPYRFKKKITIAHKSHKAGPPCIPATRQAVLEQLVLFHNTGVRHITLYNLNISEVSTILDKLATDQIRTITISNPSATIAETALEDYNALDERLCRSELGRLEEFRILCEGKCNIGVIRKAVRDACPLISAQNKLCVEKIPMSPSEFTGVPGIVPS</sequence>
<keyword evidence="3" id="KW-1185">Reference proteome</keyword>
<accession>A0AAD5UYH1</accession>
<comment type="caution">
    <text evidence="2">The sequence shown here is derived from an EMBL/GenBank/DDBJ whole genome shotgun (WGS) entry which is preliminary data.</text>
</comment>
<dbReference type="Pfam" id="PF12937">
    <property type="entry name" value="F-box-like"/>
    <property type="match status" value="1"/>
</dbReference>
<dbReference type="EMBL" id="JANAWD010000334">
    <property type="protein sequence ID" value="KAJ3481203.1"/>
    <property type="molecule type" value="Genomic_DNA"/>
</dbReference>
<proteinExistence type="predicted"/>
<dbReference type="InterPro" id="IPR001810">
    <property type="entry name" value="F-box_dom"/>
</dbReference>
<feature type="domain" description="F-box" evidence="1">
    <location>
        <begin position="39"/>
        <end position="76"/>
    </location>
</feature>